<dbReference type="EMBL" id="RHXB01000007">
    <property type="protein sequence ID" value="RSE25605.1"/>
    <property type="molecule type" value="Genomic_DNA"/>
</dbReference>
<dbReference type="InterPro" id="IPR014710">
    <property type="entry name" value="RmlC-like_jellyroll"/>
</dbReference>
<organism evidence="2 3">
    <name type="scientific">Atlantibacter subterraneus</name>
    <dbReference type="NCBI Taxonomy" id="255519"/>
    <lineage>
        <taxon>Bacteria</taxon>
        <taxon>Pseudomonadati</taxon>
        <taxon>Pseudomonadota</taxon>
        <taxon>Gammaproteobacteria</taxon>
        <taxon>Enterobacterales</taxon>
        <taxon>Enterobacteriaceae</taxon>
        <taxon>Atlantibacter</taxon>
    </lineage>
</organism>
<dbReference type="Proteomes" id="UP000275331">
    <property type="component" value="Unassembled WGS sequence"/>
</dbReference>
<evidence type="ECO:0000313" key="3">
    <source>
        <dbReference type="Proteomes" id="UP000275331"/>
    </source>
</evidence>
<dbReference type="InterPro" id="IPR041687">
    <property type="entry name" value="HTH_46"/>
</dbReference>
<evidence type="ECO:0000313" key="2">
    <source>
        <dbReference type="EMBL" id="RSE25605.1"/>
    </source>
</evidence>
<sequence>MPETKNTVQTNMYEALAHKPVQHIDTLIHCLAPYSNSFKTSAKQIINYESDESRQCYLLLEGTVALFRSRDSFMLNSESAPYVFGLSNQHADANYLHMRTLEDSLIASIPLHEANRIIAEHNLWKSLAKVLIYTAGRIYEHCTRIYAPSSYDIIRSQLYELMDESVEIRLHTTAANYIQARTFLSRSSIMKILADLRKGGYITTRRGVLIDIPQRIPLKY</sequence>
<reference evidence="2 3" key="1">
    <citation type="submission" date="2018-10" db="EMBL/GenBank/DDBJ databases">
        <title>Transmission dynamics of multidrug resistant bacteria on intensive care unit surfaces.</title>
        <authorList>
            <person name="D'Souza A.W."/>
            <person name="Potter R.F."/>
            <person name="Wallace M."/>
            <person name="Shupe A."/>
            <person name="Patel S."/>
            <person name="Sun S."/>
            <person name="Gul D."/>
            <person name="Kwon J.H."/>
            <person name="Andleeb S."/>
            <person name="Burnham C.-A.D."/>
            <person name="Dantas G."/>
        </authorList>
    </citation>
    <scope>NUCLEOTIDE SEQUENCE [LARGE SCALE GENOMIC DNA]</scope>
    <source>
        <strain evidence="2 3">AS_373</strain>
    </source>
</reference>
<proteinExistence type="predicted"/>
<protein>
    <submittedName>
        <fullName evidence="2">Crp/Fnr family transcriptional regulator</fullName>
    </submittedName>
</protein>
<feature type="domain" description="IprA winged helix-turn-helix" evidence="1">
    <location>
        <begin position="150"/>
        <end position="217"/>
    </location>
</feature>
<dbReference type="Gene3D" id="2.60.120.10">
    <property type="entry name" value="Jelly Rolls"/>
    <property type="match status" value="1"/>
</dbReference>
<dbReference type="InterPro" id="IPR018490">
    <property type="entry name" value="cNMP-bd_dom_sf"/>
</dbReference>
<dbReference type="AlphaFoldDB" id="A0A427UYN5"/>
<accession>A0A427UYN5</accession>
<gene>
    <name evidence="2" type="ORF">EGT71_11775</name>
</gene>
<dbReference type="Pfam" id="PF15977">
    <property type="entry name" value="HTH_46"/>
    <property type="match status" value="1"/>
</dbReference>
<dbReference type="SUPFAM" id="SSF51206">
    <property type="entry name" value="cAMP-binding domain-like"/>
    <property type="match status" value="1"/>
</dbReference>
<dbReference type="OrthoDB" id="6625231at2"/>
<name>A0A427UYN5_9ENTR</name>
<dbReference type="RefSeq" id="WP_125293808.1">
    <property type="nucleotide sequence ID" value="NZ_JAPTZM010000006.1"/>
</dbReference>
<evidence type="ECO:0000259" key="1">
    <source>
        <dbReference type="Pfam" id="PF15977"/>
    </source>
</evidence>
<comment type="caution">
    <text evidence="2">The sequence shown here is derived from an EMBL/GenBank/DDBJ whole genome shotgun (WGS) entry which is preliminary data.</text>
</comment>